<evidence type="ECO:0000256" key="1">
    <source>
        <dbReference type="PROSITE-ProRule" id="PRU00175"/>
    </source>
</evidence>
<evidence type="ECO:0000259" key="3">
    <source>
        <dbReference type="PROSITE" id="PS50089"/>
    </source>
</evidence>
<feature type="domain" description="RING-type" evidence="3">
    <location>
        <begin position="278"/>
        <end position="327"/>
    </location>
</feature>
<keyword evidence="1" id="KW-0479">Metal-binding</keyword>
<dbReference type="GO" id="GO:0061630">
    <property type="term" value="F:ubiquitin protein ligase activity"/>
    <property type="evidence" value="ECO:0007669"/>
    <property type="project" value="InterPro"/>
</dbReference>
<keyword evidence="6" id="KW-1185">Reference proteome</keyword>
<dbReference type="InterPro" id="IPR007527">
    <property type="entry name" value="Znf_SWIM"/>
</dbReference>
<dbReference type="SUPFAM" id="SSF57850">
    <property type="entry name" value="RING/U-box"/>
    <property type="match status" value="1"/>
</dbReference>
<dbReference type="PROSITE" id="PS50089">
    <property type="entry name" value="ZF_RING_2"/>
    <property type="match status" value="1"/>
</dbReference>
<name>A0A383VYE7_TETOB</name>
<gene>
    <name evidence="5" type="ORF">BQ4739_LOCUS9719</name>
</gene>
<dbReference type="Pfam" id="PF04434">
    <property type="entry name" value="SWIM"/>
    <property type="match status" value="1"/>
</dbReference>
<reference evidence="5 6" key="1">
    <citation type="submission" date="2016-10" db="EMBL/GenBank/DDBJ databases">
        <authorList>
            <person name="Cai Z."/>
        </authorList>
    </citation>
    <scope>NUCLEOTIDE SEQUENCE [LARGE SCALE GENOMIC DNA]</scope>
</reference>
<dbReference type="PANTHER" id="PTHR21540:SF0">
    <property type="entry name" value="PHD FAMILY PROTEIN"/>
    <property type="match status" value="1"/>
</dbReference>
<organism evidence="5 6">
    <name type="scientific">Tetradesmus obliquus</name>
    <name type="common">Green alga</name>
    <name type="synonym">Acutodesmus obliquus</name>
    <dbReference type="NCBI Taxonomy" id="3088"/>
    <lineage>
        <taxon>Eukaryota</taxon>
        <taxon>Viridiplantae</taxon>
        <taxon>Chlorophyta</taxon>
        <taxon>core chlorophytes</taxon>
        <taxon>Chlorophyceae</taxon>
        <taxon>CS clade</taxon>
        <taxon>Sphaeropleales</taxon>
        <taxon>Scenedesmaceae</taxon>
        <taxon>Tetradesmus</taxon>
    </lineage>
</organism>
<accession>A0A383VYE7</accession>
<feature type="compositionally biased region" description="Basic and acidic residues" evidence="2">
    <location>
        <begin position="100"/>
        <end position="112"/>
    </location>
</feature>
<dbReference type="Pfam" id="PF13639">
    <property type="entry name" value="zf-RING_2"/>
    <property type="match status" value="1"/>
</dbReference>
<evidence type="ECO:0000313" key="5">
    <source>
        <dbReference type="EMBL" id="SZX69446.1"/>
    </source>
</evidence>
<keyword evidence="1" id="KW-0863">Zinc-finger</keyword>
<proteinExistence type="predicted"/>
<dbReference type="STRING" id="3088.A0A383VYE7"/>
<dbReference type="Proteomes" id="UP000256970">
    <property type="component" value="Unassembled WGS sequence"/>
</dbReference>
<feature type="region of interest" description="Disordered" evidence="2">
    <location>
        <begin position="251"/>
        <end position="272"/>
    </location>
</feature>
<dbReference type="Gene3D" id="3.30.40.10">
    <property type="entry name" value="Zinc/RING finger domain, C3HC4 (zinc finger)"/>
    <property type="match status" value="1"/>
</dbReference>
<feature type="compositionally biased region" description="Low complexity" evidence="2">
    <location>
        <begin position="50"/>
        <end position="59"/>
    </location>
</feature>
<dbReference type="InterPro" id="IPR039903">
    <property type="entry name" value="Zswim2"/>
</dbReference>
<dbReference type="CDD" id="cd16494">
    <property type="entry name" value="RING-CH-C4HC3_ZSWM2"/>
    <property type="match status" value="1"/>
</dbReference>
<evidence type="ECO:0000259" key="4">
    <source>
        <dbReference type="PROSITE" id="PS50966"/>
    </source>
</evidence>
<dbReference type="AlphaFoldDB" id="A0A383VYE7"/>
<dbReference type="InterPro" id="IPR013083">
    <property type="entry name" value="Znf_RING/FYVE/PHD"/>
</dbReference>
<evidence type="ECO:0008006" key="7">
    <source>
        <dbReference type="Google" id="ProtNLM"/>
    </source>
</evidence>
<feature type="region of interest" description="Disordered" evidence="2">
    <location>
        <begin position="1"/>
        <end position="116"/>
    </location>
</feature>
<dbReference type="InterPro" id="IPR001841">
    <property type="entry name" value="Znf_RING"/>
</dbReference>
<evidence type="ECO:0000256" key="2">
    <source>
        <dbReference type="SAM" id="MobiDB-lite"/>
    </source>
</evidence>
<feature type="domain" description="SWIM-type" evidence="4">
    <location>
        <begin position="170"/>
        <end position="202"/>
    </location>
</feature>
<dbReference type="GO" id="GO:0008270">
    <property type="term" value="F:zinc ion binding"/>
    <property type="evidence" value="ECO:0007669"/>
    <property type="project" value="UniProtKB-KW"/>
</dbReference>
<keyword evidence="1" id="KW-0862">Zinc</keyword>
<feature type="compositionally biased region" description="Low complexity" evidence="2">
    <location>
        <begin position="251"/>
        <end position="266"/>
    </location>
</feature>
<dbReference type="PANTHER" id="PTHR21540">
    <property type="entry name" value="RING FINGER AND SWIM DOMAIN-CONTAINING PROTEIN 2"/>
    <property type="match status" value="1"/>
</dbReference>
<dbReference type="EMBL" id="FNXT01000930">
    <property type="protein sequence ID" value="SZX69446.1"/>
    <property type="molecule type" value="Genomic_DNA"/>
</dbReference>
<dbReference type="PROSITE" id="PS50966">
    <property type="entry name" value="ZF_SWIM"/>
    <property type="match status" value="1"/>
</dbReference>
<sequence>MSDVIVIDDEPAPTRVRKPRRAAANPIVIDICDDEAYTPTPKKARKPKQRQQAQQQPAAECLLDYNFEDEEQQQPKKRKQKQQKTQDKEPKQPKPKRQKKEPEEKRTDEYGRTVRYAPAPSQKIYERIQRALPGSAHRMFLINTKVLRPAGAQGGRAQQFAVLGATGNVYDVTISRQRHCSCPDHAKGNLCKHILFVMLRVLKLATNNPLVWQRALLTKEVEEVLSGAHSQSSDHLAGVLADQRVRQAYAAAAGEGDEQPAAAAAADGRRKPVDGAECPICYEELKEGGEPLVWCETCGNNIHKGCWAKWADTKRRNAEGVTCVLCRAPWHDSGAGAAAGAATSPGGYLNLASQSAAHQGGSNLEQLYGENAHWISFHQGYGGSRAGAARAWGGGYGRRR</sequence>
<protein>
    <recommendedName>
        <fullName evidence="7">SWIM-type domain-containing protein</fullName>
    </recommendedName>
</protein>
<feature type="compositionally biased region" description="Acidic residues" evidence="2">
    <location>
        <begin position="1"/>
        <end position="11"/>
    </location>
</feature>
<evidence type="ECO:0000313" key="6">
    <source>
        <dbReference type="Proteomes" id="UP000256970"/>
    </source>
</evidence>